<feature type="repeat" description="TPR" evidence="11">
    <location>
        <begin position="482"/>
        <end position="515"/>
    </location>
</feature>
<dbReference type="EMBL" id="JAVYJV010000008">
    <property type="protein sequence ID" value="KAK4365238.1"/>
    <property type="molecule type" value="Genomic_DNA"/>
</dbReference>
<feature type="region of interest" description="Disordered" evidence="12">
    <location>
        <begin position="104"/>
        <end position="133"/>
    </location>
</feature>
<evidence type="ECO:0000256" key="2">
    <source>
        <dbReference type="ARBA" id="ARBA00004496"/>
    </source>
</evidence>
<dbReference type="PROSITE" id="PS50293">
    <property type="entry name" value="TPR_REGION"/>
    <property type="match status" value="2"/>
</dbReference>
<evidence type="ECO:0000313" key="14">
    <source>
        <dbReference type="EMBL" id="KAK4365238.1"/>
    </source>
</evidence>
<dbReference type="InterPro" id="IPR011990">
    <property type="entry name" value="TPR-like_helical_dom_sf"/>
</dbReference>
<dbReference type="Gene3D" id="1.10.260.100">
    <property type="match status" value="2"/>
</dbReference>
<dbReference type="FunFam" id="1.25.40.10:FF:000102">
    <property type="entry name" value="hsp70-Hsp90 organizing protein 3-like"/>
    <property type="match status" value="1"/>
</dbReference>
<dbReference type="FunFam" id="1.10.260.100:FF:000004">
    <property type="entry name" value="Putative stress-induced-phosphoprotein 1"/>
    <property type="match status" value="1"/>
</dbReference>
<feature type="repeat" description="TPR" evidence="11">
    <location>
        <begin position="550"/>
        <end position="583"/>
    </location>
</feature>
<dbReference type="SMART" id="SM00727">
    <property type="entry name" value="STI1"/>
    <property type="match status" value="2"/>
</dbReference>
<sequence length="671" mass="75514">MAEEAKGKGNAAFAGGNFNEAITHFTEAISLSPTNHVLYSNRSAAYASLAQYSNALSDALKTVDLKPDWAKGYSRLGAAHCGLHQYNDAVSAYKKGLQIDPNNDGLKSGLADAQAQARSRPGPGGSANPFGDAFSGPEMWAKLTGDASTRAYLQQPDFVHMMKDIQKNPNNLNLYLKDQRVMQALGVLLGVKLSTRMPEEDEEIPEASTEPKEKQKRPQPVPEPEVEPMEVGEEEKEIKERKAKAQKEKEAGNGAYKKKDFETAIQHYTKAIELDDEDISFITNRAAVYLEMEKVFAWELLIAVFPFWVDDAFKSTSQFIRKTPFDRNSKMLTDSGKSRVCPHPLLIAKLRGLSVLGAVPDTGIRVVIRPVYGQPTSDTFTGFQDSDLFPVMYEDCIKDCDKAVERGRELRSDFKMVARALTRKGTALTKMAKNSKDFEAAIEVFQKALTEHRNPDTLKKLNEAEKAKKELEQQEYFNPQIADEEREKGNQLFKEMKYPDAVKHYTESIKRNPKDPRAYSNRAACYTKLAALPEGLKDAEKCIELDPKFVKGYTRKGAVQFFMKEYEKALKTYQEGLKLDPHNQELLDGVKRCVEQRNKASRGDLTPEELKERQAKGMQDPEIQNILTDPVMRQVLQDFQENPKAAQDHMKNPLVMDKIQKLINAGIVQVK</sequence>
<keyword evidence="6 11" id="KW-0802">TPR repeat</keyword>
<feature type="compositionally biased region" description="Basic and acidic residues" evidence="12">
    <location>
        <begin position="236"/>
        <end position="252"/>
    </location>
</feature>
<organism evidence="14 15">
    <name type="scientific">Anisodus tanguticus</name>
    <dbReference type="NCBI Taxonomy" id="243964"/>
    <lineage>
        <taxon>Eukaryota</taxon>
        <taxon>Viridiplantae</taxon>
        <taxon>Streptophyta</taxon>
        <taxon>Embryophyta</taxon>
        <taxon>Tracheophyta</taxon>
        <taxon>Spermatophyta</taxon>
        <taxon>Magnoliopsida</taxon>
        <taxon>eudicotyledons</taxon>
        <taxon>Gunneridae</taxon>
        <taxon>Pentapetalae</taxon>
        <taxon>asterids</taxon>
        <taxon>lamiids</taxon>
        <taxon>Solanales</taxon>
        <taxon>Solanaceae</taxon>
        <taxon>Solanoideae</taxon>
        <taxon>Hyoscyameae</taxon>
        <taxon>Anisodus</taxon>
    </lineage>
</organism>
<dbReference type="Pfam" id="PF00515">
    <property type="entry name" value="TPR_1"/>
    <property type="match status" value="2"/>
</dbReference>
<evidence type="ECO:0000256" key="12">
    <source>
        <dbReference type="SAM" id="MobiDB-lite"/>
    </source>
</evidence>
<dbReference type="PANTHER" id="PTHR22904:SF530">
    <property type="entry name" value="HSP70-HSP90 ORGANIZING PROTEIN 3-LIKE"/>
    <property type="match status" value="1"/>
</dbReference>
<evidence type="ECO:0000256" key="5">
    <source>
        <dbReference type="ARBA" id="ARBA00022737"/>
    </source>
</evidence>
<evidence type="ECO:0000256" key="8">
    <source>
        <dbReference type="ARBA" id="ARBA00023016"/>
    </source>
</evidence>
<dbReference type="GO" id="GO:0051879">
    <property type="term" value="F:Hsp90 protein binding"/>
    <property type="evidence" value="ECO:0007669"/>
    <property type="project" value="TreeGrafter"/>
</dbReference>
<dbReference type="Proteomes" id="UP001291623">
    <property type="component" value="Unassembled WGS sequence"/>
</dbReference>
<feature type="region of interest" description="Disordered" evidence="12">
    <location>
        <begin position="198"/>
        <end position="252"/>
    </location>
</feature>
<keyword evidence="8" id="KW-0346">Stress response</keyword>
<keyword evidence="15" id="KW-1185">Reference proteome</keyword>
<evidence type="ECO:0000256" key="4">
    <source>
        <dbReference type="ARBA" id="ARBA00022553"/>
    </source>
</evidence>
<dbReference type="AlphaFoldDB" id="A0AAE1S9K5"/>
<reference evidence="14" key="1">
    <citation type="submission" date="2023-12" db="EMBL/GenBank/DDBJ databases">
        <title>Genome assembly of Anisodus tanguticus.</title>
        <authorList>
            <person name="Wang Y.-J."/>
        </authorList>
    </citation>
    <scope>NUCLEOTIDE SEQUENCE</scope>
    <source>
        <strain evidence="14">KB-2021</strain>
        <tissue evidence="14">Leaf</tissue>
    </source>
</reference>
<evidence type="ECO:0000256" key="10">
    <source>
        <dbReference type="ARBA" id="ARBA00023242"/>
    </source>
</evidence>
<proteinExistence type="predicted"/>
<comment type="subcellular location">
    <subcellularLocation>
        <location evidence="2">Cytoplasm</location>
    </subcellularLocation>
    <subcellularLocation>
        <location evidence="1">Nucleus</location>
    </subcellularLocation>
</comment>
<protein>
    <recommendedName>
        <fullName evidence="13">STI1 domain-containing protein</fullName>
    </recommendedName>
</protein>
<keyword evidence="9" id="KW-0143">Chaperone</keyword>
<evidence type="ECO:0000256" key="1">
    <source>
        <dbReference type="ARBA" id="ARBA00004123"/>
    </source>
</evidence>
<feature type="repeat" description="TPR" evidence="11">
    <location>
        <begin position="70"/>
        <end position="103"/>
    </location>
</feature>
<evidence type="ECO:0000256" key="3">
    <source>
        <dbReference type="ARBA" id="ARBA00022490"/>
    </source>
</evidence>
<dbReference type="GO" id="GO:0005737">
    <property type="term" value="C:cytoplasm"/>
    <property type="evidence" value="ECO:0007669"/>
    <property type="project" value="UniProtKB-SubCell"/>
</dbReference>
<feature type="compositionally biased region" description="Acidic residues" evidence="12">
    <location>
        <begin position="224"/>
        <end position="235"/>
    </location>
</feature>
<keyword evidence="4" id="KW-0597">Phosphoprotein</keyword>
<name>A0AAE1S9K5_9SOLA</name>
<keyword evidence="3" id="KW-0963">Cytoplasm</keyword>
<feature type="domain" description="STI1" evidence="13">
    <location>
        <begin position="146"/>
        <end position="185"/>
    </location>
</feature>
<keyword evidence="7" id="KW-0007">Acetylation</keyword>
<dbReference type="Gene3D" id="1.25.40.10">
    <property type="entry name" value="Tetratricopeptide repeat domain"/>
    <property type="match status" value="4"/>
</dbReference>
<dbReference type="GO" id="GO:0005634">
    <property type="term" value="C:nucleus"/>
    <property type="evidence" value="ECO:0007669"/>
    <property type="project" value="UniProtKB-SubCell"/>
</dbReference>
<dbReference type="PANTHER" id="PTHR22904">
    <property type="entry name" value="TPR REPEAT CONTAINING PROTEIN"/>
    <property type="match status" value="1"/>
</dbReference>
<dbReference type="PROSITE" id="PS50005">
    <property type="entry name" value="TPR"/>
    <property type="match status" value="5"/>
</dbReference>
<evidence type="ECO:0000256" key="6">
    <source>
        <dbReference type="ARBA" id="ARBA00022803"/>
    </source>
</evidence>
<accession>A0AAE1S9K5</accession>
<gene>
    <name evidence="14" type="ORF">RND71_016596</name>
</gene>
<dbReference type="InterPro" id="IPR006636">
    <property type="entry name" value="STI1_HS-bd"/>
</dbReference>
<feature type="domain" description="STI1" evidence="13">
    <location>
        <begin position="620"/>
        <end position="659"/>
    </location>
</feature>
<dbReference type="FunFam" id="1.25.40.10:FF:000020">
    <property type="entry name" value="Stress-induced phosphoprotein 1"/>
    <property type="match status" value="1"/>
</dbReference>
<dbReference type="SUPFAM" id="SSF48452">
    <property type="entry name" value="TPR-like"/>
    <property type="match status" value="4"/>
</dbReference>
<dbReference type="Pfam" id="PF13181">
    <property type="entry name" value="TPR_8"/>
    <property type="match status" value="2"/>
</dbReference>
<feature type="repeat" description="TPR" evidence="11">
    <location>
        <begin position="2"/>
        <end position="35"/>
    </location>
</feature>
<evidence type="ECO:0000313" key="15">
    <source>
        <dbReference type="Proteomes" id="UP001291623"/>
    </source>
</evidence>
<dbReference type="SMART" id="SM00028">
    <property type="entry name" value="TPR"/>
    <property type="match status" value="8"/>
</dbReference>
<evidence type="ECO:0000256" key="7">
    <source>
        <dbReference type="ARBA" id="ARBA00022990"/>
    </source>
</evidence>
<evidence type="ECO:0000256" key="11">
    <source>
        <dbReference type="PROSITE-ProRule" id="PRU00339"/>
    </source>
</evidence>
<keyword evidence="10" id="KW-0539">Nucleus</keyword>
<dbReference type="InterPro" id="IPR041243">
    <property type="entry name" value="STI1/HOP_DP"/>
</dbReference>
<comment type="caution">
    <text evidence="14">The sequence shown here is derived from an EMBL/GenBank/DDBJ whole genome shotgun (WGS) entry which is preliminary data.</text>
</comment>
<keyword evidence="5" id="KW-0677">Repeat</keyword>
<dbReference type="Pfam" id="PF17830">
    <property type="entry name" value="STI1-HOP_DP"/>
    <property type="match status" value="2"/>
</dbReference>
<feature type="repeat" description="TPR" evidence="11">
    <location>
        <begin position="245"/>
        <end position="278"/>
    </location>
</feature>
<dbReference type="InterPro" id="IPR019734">
    <property type="entry name" value="TPR_rpt"/>
</dbReference>
<dbReference type="FunFam" id="1.10.260.100:FF:000002">
    <property type="entry name" value="Stress-induced-phosphoprotein 1 (Hsp70/Hsp90-organizing)"/>
    <property type="match status" value="1"/>
</dbReference>
<evidence type="ECO:0000259" key="13">
    <source>
        <dbReference type="SMART" id="SM00727"/>
    </source>
</evidence>
<evidence type="ECO:0000256" key="9">
    <source>
        <dbReference type="ARBA" id="ARBA00023186"/>
    </source>
</evidence>